<dbReference type="GO" id="GO:0007420">
    <property type="term" value="P:brain development"/>
    <property type="evidence" value="ECO:0007669"/>
    <property type="project" value="TreeGrafter"/>
</dbReference>
<reference evidence="6" key="2">
    <citation type="submission" date="2015-02" db="UniProtKB">
        <authorList>
            <consortium name="EnsemblMetazoa"/>
        </authorList>
    </citation>
    <scope>IDENTIFICATION</scope>
</reference>
<dbReference type="Gene3D" id="1.10.30.10">
    <property type="entry name" value="High mobility group box domain"/>
    <property type="match status" value="1"/>
</dbReference>
<sequence length="287" mass="31356">MQYTAQRTVDSAELCRHNLFTCEMATPTKTNDHVKRPMNAFMVWSRAQRRKIAQENPKMHNSEISKRLGAEWKTLNESQKRPFIDEAKRLRAQHMRDHPDYKYRPRRKPKTLKKDGYPYSLPYLSAAGLDSLRSVPQGFLQTSFSTSLAAHAAAAAFDSNEKARLSAAFMPYSHMEPTSLASTAYKNTLSSSQAEFNAAAAAYSSHLSASLYSSPAAAAAAAAGSLPSISPLSSSVVSGGLGLSTSPGTSSSPHHHQAGLASAFMPSYSHGYSSFQDFNRRPLSVIF</sequence>
<proteinExistence type="predicted"/>
<dbReference type="GO" id="GO:0005634">
    <property type="term" value="C:nucleus"/>
    <property type="evidence" value="ECO:0007669"/>
    <property type="project" value="UniProtKB-SubCell"/>
</dbReference>
<accession>T1IN80</accession>
<organism evidence="6 7">
    <name type="scientific">Strigamia maritima</name>
    <name type="common">European centipede</name>
    <name type="synonym">Geophilus maritimus</name>
    <dbReference type="NCBI Taxonomy" id="126957"/>
    <lineage>
        <taxon>Eukaryota</taxon>
        <taxon>Metazoa</taxon>
        <taxon>Ecdysozoa</taxon>
        <taxon>Arthropoda</taxon>
        <taxon>Myriapoda</taxon>
        <taxon>Chilopoda</taxon>
        <taxon>Pleurostigmophora</taxon>
        <taxon>Geophilomorpha</taxon>
        <taxon>Linotaeniidae</taxon>
        <taxon>Strigamia</taxon>
    </lineage>
</organism>
<keyword evidence="2 4" id="KW-0238">DNA-binding</keyword>
<feature type="DNA-binding region" description="HMG box" evidence="4">
    <location>
        <begin position="34"/>
        <end position="102"/>
    </location>
</feature>
<dbReference type="AlphaFoldDB" id="T1IN80"/>
<dbReference type="InterPro" id="IPR050140">
    <property type="entry name" value="SRY-related_HMG-box_TF-like"/>
</dbReference>
<dbReference type="Pfam" id="PF00505">
    <property type="entry name" value="HMG_box"/>
    <property type="match status" value="1"/>
</dbReference>
<keyword evidence="3 4" id="KW-0539">Nucleus</keyword>
<dbReference type="InterPro" id="IPR036910">
    <property type="entry name" value="HMG_box_dom_sf"/>
</dbReference>
<dbReference type="InterPro" id="IPR009071">
    <property type="entry name" value="HMG_box_dom"/>
</dbReference>
<reference evidence="7" key="1">
    <citation type="submission" date="2011-05" db="EMBL/GenBank/DDBJ databases">
        <authorList>
            <person name="Richards S.R."/>
            <person name="Qu J."/>
            <person name="Jiang H."/>
            <person name="Jhangiani S.N."/>
            <person name="Agravi P."/>
            <person name="Goodspeed R."/>
            <person name="Gross S."/>
            <person name="Mandapat C."/>
            <person name="Jackson L."/>
            <person name="Mathew T."/>
            <person name="Pu L."/>
            <person name="Thornton R."/>
            <person name="Saada N."/>
            <person name="Wilczek-Boney K.B."/>
            <person name="Lee S."/>
            <person name="Kovar C."/>
            <person name="Wu Y."/>
            <person name="Scherer S.E."/>
            <person name="Worley K.C."/>
            <person name="Muzny D.M."/>
            <person name="Gibbs R."/>
        </authorList>
    </citation>
    <scope>NUCLEOTIDE SEQUENCE</scope>
    <source>
        <strain evidence="7">Brora</strain>
    </source>
</reference>
<evidence type="ECO:0000256" key="2">
    <source>
        <dbReference type="ARBA" id="ARBA00023125"/>
    </source>
</evidence>
<dbReference type="EMBL" id="JH431152">
    <property type="status" value="NOT_ANNOTATED_CDS"/>
    <property type="molecule type" value="Genomic_DNA"/>
</dbReference>
<dbReference type="SMART" id="SM00398">
    <property type="entry name" value="HMG"/>
    <property type="match status" value="1"/>
</dbReference>
<protein>
    <recommendedName>
        <fullName evidence="5">HMG box domain-containing protein</fullName>
    </recommendedName>
</protein>
<dbReference type="FunFam" id="1.10.30.10:FF:000002">
    <property type="entry name" value="transcription factor Sox-2"/>
    <property type="match status" value="1"/>
</dbReference>
<evidence type="ECO:0000313" key="6">
    <source>
        <dbReference type="EnsemblMetazoa" id="SMAR002457-PA"/>
    </source>
</evidence>
<dbReference type="HOGENOM" id="CLU_021123_0_0_1"/>
<dbReference type="STRING" id="126957.T1IN80"/>
<evidence type="ECO:0000256" key="1">
    <source>
        <dbReference type="ARBA" id="ARBA00004123"/>
    </source>
</evidence>
<dbReference type="eggNOG" id="KOG0527">
    <property type="taxonomic scope" value="Eukaryota"/>
</dbReference>
<evidence type="ECO:0000259" key="5">
    <source>
        <dbReference type="PROSITE" id="PS50118"/>
    </source>
</evidence>
<dbReference type="PhylomeDB" id="T1IN80"/>
<dbReference type="PANTHER" id="PTHR10270:SF324">
    <property type="entry name" value="SOX DOMAIN-CONTAINING PROTEIN DICHAETE-RELATED"/>
    <property type="match status" value="1"/>
</dbReference>
<keyword evidence="7" id="KW-1185">Reference proteome</keyword>
<dbReference type="PANTHER" id="PTHR10270">
    <property type="entry name" value="SOX TRANSCRIPTION FACTOR"/>
    <property type="match status" value="1"/>
</dbReference>
<comment type="subcellular location">
    <subcellularLocation>
        <location evidence="1">Nucleus</location>
    </subcellularLocation>
</comment>
<name>T1IN80_STRMM</name>
<feature type="domain" description="HMG box" evidence="5">
    <location>
        <begin position="34"/>
        <end position="102"/>
    </location>
</feature>
<dbReference type="CDD" id="cd22028">
    <property type="entry name" value="HMG-box_SoxA_SoxB_SoxG"/>
    <property type="match status" value="1"/>
</dbReference>
<dbReference type="SUPFAM" id="SSF47095">
    <property type="entry name" value="HMG-box"/>
    <property type="match status" value="1"/>
</dbReference>
<evidence type="ECO:0000313" key="7">
    <source>
        <dbReference type="Proteomes" id="UP000014500"/>
    </source>
</evidence>
<dbReference type="GO" id="GO:0000978">
    <property type="term" value="F:RNA polymerase II cis-regulatory region sequence-specific DNA binding"/>
    <property type="evidence" value="ECO:0007669"/>
    <property type="project" value="TreeGrafter"/>
</dbReference>
<evidence type="ECO:0000256" key="4">
    <source>
        <dbReference type="PROSITE-ProRule" id="PRU00267"/>
    </source>
</evidence>
<dbReference type="PROSITE" id="PS50118">
    <property type="entry name" value="HMG_BOX_2"/>
    <property type="match status" value="1"/>
</dbReference>
<dbReference type="GO" id="GO:0030182">
    <property type="term" value="P:neuron differentiation"/>
    <property type="evidence" value="ECO:0007669"/>
    <property type="project" value="TreeGrafter"/>
</dbReference>
<dbReference type="GO" id="GO:0001228">
    <property type="term" value="F:DNA-binding transcription activator activity, RNA polymerase II-specific"/>
    <property type="evidence" value="ECO:0007669"/>
    <property type="project" value="TreeGrafter"/>
</dbReference>
<dbReference type="Proteomes" id="UP000014500">
    <property type="component" value="Unassembled WGS sequence"/>
</dbReference>
<dbReference type="EnsemblMetazoa" id="SMAR002457-RA">
    <property type="protein sequence ID" value="SMAR002457-PA"/>
    <property type="gene ID" value="SMAR002457"/>
</dbReference>
<dbReference type="GO" id="GO:0000122">
    <property type="term" value="P:negative regulation of transcription by RNA polymerase II"/>
    <property type="evidence" value="ECO:0007669"/>
    <property type="project" value="TreeGrafter"/>
</dbReference>
<evidence type="ECO:0000256" key="3">
    <source>
        <dbReference type="ARBA" id="ARBA00023242"/>
    </source>
</evidence>